<comment type="caution">
    <text evidence="2">The sequence shown here is derived from an EMBL/GenBank/DDBJ whole genome shotgun (WGS) entry which is preliminary data.</text>
</comment>
<dbReference type="GO" id="GO:0016787">
    <property type="term" value="F:hydrolase activity"/>
    <property type="evidence" value="ECO:0007669"/>
    <property type="project" value="InterPro"/>
</dbReference>
<evidence type="ECO:0000313" key="2">
    <source>
        <dbReference type="EMBL" id="KXH40410.1"/>
    </source>
</evidence>
<sequence>MTKSNIRFLVLSDTHDSAFPSELPPADVVIHCGDLTMIGGMSNYKAAIKSLSECDAELKLVIPGNHDVSLDPTWWANNADEDDDLEEPKKAIDLFTQSGVNLLSEGHHSFTLKDGRSFTLYASPYTPEFNGYAFSYGANEDRFNPAETTHSDLGKAVRDPKPISSEVDILITHGPPQVPGEEYRLDLDGKGAHYGCPKLWKAVQRIRPRLHCFGHLHEGYGSQVVEWHANGTQSIADSVIKEGNIIMAPEKEARKTLLISAAIMDHHGENNKPWLVDY</sequence>
<gene>
    <name evidence="2" type="ORF">CSIM01_10158</name>
</gene>
<dbReference type="Proteomes" id="UP000070328">
    <property type="component" value="Unassembled WGS sequence"/>
</dbReference>
<dbReference type="AlphaFoldDB" id="A0A135SWW3"/>
<dbReference type="SUPFAM" id="SSF56300">
    <property type="entry name" value="Metallo-dependent phosphatases"/>
    <property type="match status" value="1"/>
</dbReference>
<dbReference type="PANTHER" id="PTHR12905:SF0">
    <property type="entry name" value="CALCINEURIN-LIKE PHOSPHOESTERASE DOMAIN-CONTAINING PROTEIN"/>
    <property type="match status" value="1"/>
</dbReference>
<dbReference type="Pfam" id="PF00149">
    <property type="entry name" value="Metallophos"/>
    <property type="match status" value="1"/>
</dbReference>
<dbReference type="InterPro" id="IPR004843">
    <property type="entry name" value="Calcineurin-like_PHP"/>
</dbReference>
<feature type="domain" description="Calcineurin-like phosphoesterase" evidence="1">
    <location>
        <begin position="6"/>
        <end position="218"/>
    </location>
</feature>
<proteinExistence type="predicted"/>
<dbReference type="InterPro" id="IPR051693">
    <property type="entry name" value="UPF0046_metallophosphoest"/>
</dbReference>
<organism evidence="2 3">
    <name type="scientific">Colletotrichum simmondsii</name>
    <dbReference type="NCBI Taxonomy" id="703756"/>
    <lineage>
        <taxon>Eukaryota</taxon>
        <taxon>Fungi</taxon>
        <taxon>Dikarya</taxon>
        <taxon>Ascomycota</taxon>
        <taxon>Pezizomycotina</taxon>
        <taxon>Sordariomycetes</taxon>
        <taxon>Hypocreomycetidae</taxon>
        <taxon>Glomerellales</taxon>
        <taxon>Glomerellaceae</taxon>
        <taxon>Colletotrichum</taxon>
        <taxon>Colletotrichum acutatum species complex</taxon>
    </lineage>
</organism>
<accession>A0A135SWW3</accession>
<dbReference type="OrthoDB" id="630188at2759"/>
<dbReference type="PANTHER" id="PTHR12905">
    <property type="entry name" value="METALLOPHOSPHOESTERASE"/>
    <property type="match status" value="1"/>
</dbReference>
<evidence type="ECO:0000313" key="3">
    <source>
        <dbReference type="Proteomes" id="UP000070328"/>
    </source>
</evidence>
<dbReference type="EMBL" id="JFBX01000370">
    <property type="protein sequence ID" value="KXH40410.1"/>
    <property type="molecule type" value="Genomic_DNA"/>
</dbReference>
<protein>
    <recommendedName>
        <fullName evidence="1">Calcineurin-like phosphoesterase domain-containing protein</fullName>
    </recommendedName>
</protein>
<keyword evidence="3" id="KW-1185">Reference proteome</keyword>
<dbReference type="Gene3D" id="3.60.21.10">
    <property type="match status" value="1"/>
</dbReference>
<name>A0A135SWW3_9PEZI</name>
<dbReference type="InterPro" id="IPR029052">
    <property type="entry name" value="Metallo-depent_PP-like"/>
</dbReference>
<dbReference type="CDD" id="cd07379">
    <property type="entry name" value="MPP_239FB"/>
    <property type="match status" value="1"/>
</dbReference>
<reference evidence="2 3" key="1">
    <citation type="submission" date="2014-02" db="EMBL/GenBank/DDBJ databases">
        <title>The genome sequence of Colletotrichum simmondsii CBS122122.</title>
        <authorList>
            <person name="Baroncelli R."/>
            <person name="Thon M.R."/>
        </authorList>
    </citation>
    <scope>NUCLEOTIDE SEQUENCE [LARGE SCALE GENOMIC DNA]</scope>
    <source>
        <strain evidence="2 3">CBS122122</strain>
    </source>
</reference>
<evidence type="ECO:0000259" key="1">
    <source>
        <dbReference type="Pfam" id="PF00149"/>
    </source>
</evidence>